<dbReference type="PROSITE" id="PS50280">
    <property type="entry name" value="SET"/>
    <property type="match status" value="1"/>
</dbReference>
<dbReference type="InterPro" id="IPR046341">
    <property type="entry name" value="SET_dom_sf"/>
</dbReference>
<dbReference type="InterPro" id="IPR036464">
    <property type="entry name" value="Rubisco_LSMT_subst-bd_sf"/>
</dbReference>
<dbReference type="SUPFAM" id="SSF81822">
    <property type="entry name" value="RuBisCo LSMT C-terminal, substrate-binding domain"/>
    <property type="match status" value="1"/>
</dbReference>
<accession>A0ABP0WCV6</accession>
<dbReference type="InterPro" id="IPR001214">
    <property type="entry name" value="SET_dom"/>
</dbReference>
<organism evidence="5 6">
    <name type="scientific">Sphagnum jensenii</name>
    <dbReference type="NCBI Taxonomy" id="128206"/>
    <lineage>
        <taxon>Eukaryota</taxon>
        <taxon>Viridiplantae</taxon>
        <taxon>Streptophyta</taxon>
        <taxon>Embryophyta</taxon>
        <taxon>Bryophyta</taxon>
        <taxon>Sphagnophytina</taxon>
        <taxon>Sphagnopsida</taxon>
        <taxon>Sphagnales</taxon>
        <taxon>Sphagnaceae</taxon>
        <taxon>Sphagnum</taxon>
    </lineage>
</organism>
<evidence type="ECO:0000259" key="4">
    <source>
        <dbReference type="PROSITE" id="PS50280"/>
    </source>
</evidence>
<protein>
    <recommendedName>
        <fullName evidence="4">SET domain-containing protein</fullName>
    </recommendedName>
</protein>
<evidence type="ECO:0000256" key="3">
    <source>
        <dbReference type="ARBA" id="ARBA00022691"/>
    </source>
</evidence>
<feature type="domain" description="SET" evidence="4">
    <location>
        <begin position="29"/>
        <end position="146"/>
    </location>
</feature>
<dbReference type="InterPro" id="IPR015353">
    <property type="entry name" value="Rubisco_LSMT_subst-bd"/>
</dbReference>
<keyword evidence="3" id="KW-0949">S-adenosyl-L-methionine</keyword>
<proteinExistence type="predicted"/>
<keyword evidence="6" id="KW-1185">Reference proteome</keyword>
<dbReference type="Pfam" id="PF09273">
    <property type="entry name" value="Rubis-subs-bind"/>
    <property type="match status" value="1"/>
</dbReference>
<evidence type="ECO:0000256" key="2">
    <source>
        <dbReference type="ARBA" id="ARBA00022679"/>
    </source>
</evidence>
<reference evidence="5" key="1">
    <citation type="submission" date="2024-02" db="EMBL/GenBank/DDBJ databases">
        <authorList>
            <consortium name="ELIXIR-Norway"/>
            <consortium name="Elixir Norway"/>
        </authorList>
    </citation>
    <scope>NUCLEOTIDE SEQUENCE</scope>
</reference>
<dbReference type="Gene3D" id="3.90.1420.10">
    <property type="entry name" value="Rubisco LSMT, substrate-binding domain"/>
    <property type="match status" value="1"/>
</dbReference>
<dbReference type="PANTHER" id="PTHR13271">
    <property type="entry name" value="UNCHARACTERIZED PUTATIVE METHYLTRANSFERASE"/>
    <property type="match status" value="1"/>
</dbReference>
<dbReference type="Proteomes" id="UP001497444">
    <property type="component" value="Chromosome 16"/>
</dbReference>
<name>A0ABP0WCV6_9BRYO</name>
<keyword evidence="2" id="KW-0808">Transferase</keyword>
<dbReference type="Gene3D" id="3.90.1410.10">
    <property type="entry name" value="set domain protein methyltransferase, domain 1"/>
    <property type="match status" value="1"/>
</dbReference>
<dbReference type="SUPFAM" id="SSF82199">
    <property type="entry name" value="SET domain"/>
    <property type="match status" value="1"/>
</dbReference>
<keyword evidence="1" id="KW-0489">Methyltransferase</keyword>
<dbReference type="PANTHER" id="PTHR13271:SF145">
    <property type="entry name" value="SET DOMAIN-CONTAINING PROTEIN"/>
    <property type="match status" value="1"/>
</dbReference>
<evidence type="ECO:0000256" key="1">
    <source>
        <dbReference type="ARBA" id="ARBA00022603"/>
    </source>
</evidence>
<sequence>MCTRCSGHRAKGNNGWPAHQCWTSQNSDSPFAVLREDHQAMIAAGANKLFPDGQGSSGFITEKAVQWAAVMLLSRAFSLDLQEEEGQAWDMGSDPDIALVPWADMLNHSSGAGKGSCLVYNPNSRIASLHAHRSYNQGEEVYDSYGPGLSPSKLLLDYGFVDSENHNHAVDLPASTLGPVKSKANEAFLEAIGLPIGGAIFTVTSSGVDESVMAWTRAAVASKEEMEEAGWREGHHNAPSIMIQFSQPTSQQNELEMLHRLLWACEGLLSKYPTTLAQDEAAIAVKGPSLPPARRQVLRALMSEKLALQGACHSFSDTIKKLHSGIPCGSLYP</sequence>
<dbReference type="EMBL" id="OZ020111">
    <property type="protein sequence ID" value="CAK9264016.1"/>
    <property type="molecule type" value="Genomic_DNA"/>
</dbReference>
<gene>
    <name evidence="5" type="ORF">CSSPJE1EN1_LOCUS9494</name>
</gene>
<evidence type="ECO:0000313" key="5">
    <source>
        <dbReference type="EMBL" id="CAK9264016.1"/>
    </source>
</evidence>
<dbReference type="InterPro" id="IPR050600">
    <property type="entry name" value="SETD3_SETD6_MTase"/>
</dbReference>
<evidence type="ECO:0000313" key="6">
    <source>
        <dbReference type="Proteomes" id="UP001497444"/>
    </source>
</evidence>